<feature type="domain" description="Bacteriophage phiJL001 Gp84 C-terminal" evidence="1">
    <location>
        <begin position="188"/>
        <end position="263"/>
    </location>
</feature>
<evidence type="ECO:0000259" key="1">
    <source>
        <dbReference type="Pfam" id="PF09356"/>
    </source>
</evidence>
<dbReference type="EMBL" id="CP029822">
    <property type="protein sequence ID" value="AZS50376.1"/>
    <property type="molecule type" value="Genomic_DNA"/>
</dbReference>
<sequence length="273" mass="30194">MNYKQIEQSLASRTPIRLYTFKLGAVRWDYNTSSETIIRNNIKYKALKGGLSDRGIIVSDGGISDNFTLTAPATIEIAPLFHSMPPSSRLTLEVANTHLQTAEVIPAFWGVVDSVNDKTAATVEIIVIPNETMTNRPGVTLVYSRTCGAMIYDHQCKVNKELYKVRTTLQQIAVSAVTVSEAANHPDGWFSGGFIEYTDSNGELDRRYIEQHIGAELYLWGETQGLNQGQTISLYAGCNGSPDACANKFDNSLNRQAFDHLQGWSPFDGSQIF</sequence>
<dbReference type="InterPro" id="IPR011928">
    <property type="entry name" value="Phage_phiJL001_Gp84"/>
</dbReference>
<dbReference type="NCBIfam" id="TIGR02218">
    <property type="entry name" value="phg_TIGR02218"/>
    <property type="match status" value="1"/>
</dbReference>
<evidence type="ECO:0000313" key="3">
    <source>
        <dbReference type="Proteomes" id="UP000273143"/>
    </source>
</evidence>
<dbReference type="Pfam" id="PF09356">
    <property type="entry name" value="Phage_BR0599"/>
    <property type="match status" value="1"/>
</dbReference>
<gene>
    <name evidence="2" type="ORF">DM558_06120</name>
</gene>
<organism evidence="2 3">
    <name type="scientific">Entomomonas moraniae</name>
    <dbReference type="NCBI Taxonomy" id="2213226"/>
    <lineage>
        <taxon>Bacteria</taxon>
        <taxon>Pseudomonadati</taxon>
        <taxon>Pseudomonadota</taxon>
        <taxon>Gammaproteobacteria</taxon>
        <taxon>Pseudomonadales</taxon>
        <taxon>Pseudomonadaceae</taxon>
        <taxon>Entomomonas</taxon>
    </lineage>
</organism>
<reference evidence="3" key="1">
    <citation type="submission" date="2018-06" db="EMBL/GenBank/DDBJ databases">
        <title>Complete genome of Pseudomonas insecticola strain QZS01.</title>
        <authorList>
            <person name="Wang J."/>
            <person name="Su Q."/>
        </authorList>
    </citation>
    <scope>NUCLEOTIDE SEQUENCE [LARGE SCALE GENOMIC DNA]</scope>
    <source>
        <strain evidence="3">QZS01</strain>
    </source>
</reference>
<dbReference type="KEGG" id="emo:DM558_06120"/>
<dbReference type="InterPro" id="IPR018964">
    <property type="entry name" value="Phage_phiJL001_Gp84_C"/>
</dbReference>
<proteinExistence type="predicted"/>
<name>A0A3Q9JN57_9GAMM</name>
<dbReference type="AlphaFoldDB" id="A0A3Q9JN57"/>
<evidence type="ECO:0000313" key="2">
    <source>
        <dbReference type="EMBL" id="AZS50376.1"/>
    </source>
</evidence>
<protein>
    <recommendedName>
        <fullName evidence="1">Bacteriophage phiJL001 Gp84 C-terminal domain-containing protein</fullName>
    </recommendedName>
</protein>
<dbReference type="Proteomes" id="UP000273143">
    <property type="component" value="Chromosome"/>
</dbReference>
<keyword evidence="3" id="KW-1185">Reference proteome</keyword>
<dbReference type="RefSeq" id="WP_127162688.1">
    <property type="nucleotide sequence ID" value="NZ_CP029822.1"/>
</dbReference>
<accession>A0A3Q9JN57</accession>